<keyword evidence="7 9" id="KW-0811">Translocation</keyword>
<dbReference type="PANTHER" id="PTHR33910:SF1">
    <property type="entry name" value="PROTEIN TRANSLOCASE SUBUNIT SECE"/>
    <property type="match status" value="1"/>
</dbReference>
<dbReference type="EMBL" id="MEVH01000007">
    <property type="protein sequence ID" value="OGC52017.1"/>
    <property type="molecule type" value="Genomic_DNA"/>
</dbReference>
<comment type="function">
    <text evidence="9">Essential subunit of the Sec protein translocation channel SecYEG. Clamps together the 2 halves of SecY. May contact the channel plug during translocation.</text>
</comment>
<dbReference type="PANTHER" id="PTHR33910">
    <property type="entry name" value="PROTEIN TRANSLOCASE SUBUNIT SECE"/>
    <property type="match status" value="1"/>
</dbReference>
<dbReference type="GO" id="GO:0006605">
    <property type="term" value="P:protein targeting"/>
    <property type="evidence" value="ECO:0007669"/>
    <property type="project" value="UniProtKB-UniRule"/>
</dbReference>
<evidence type="ECO:0000256" key="5">
    <source>
        <dbReference type="ARBA" id="ARBA00022927"/>
    </source>
</evidence>
<evidence type="ECO:0000256" key="3">
    <source>
        <dbReference type="ARBA" id="ARBA00022475"/>
    </source>
</evidence>
<dbReference type="InterPro" id="IPR005807">
    <property type="entry name" value="SecE_bac"/>
</dbReference>
<evidence type="ECO:0000313" key="11">
    <source>
        <dbReference type="Proteomes" id="UP000178771"/>
    </source>
</evidence>
<comment type="subcellular location">
    <subcellularLocation>
        <location evidence="9">Cell membrane</location>
        <topology evidence="9">Single-pass membrane protein</topology>
    </subcellularLocation>
    <subcellularLocation>
        <location evidence="1">Membrane</location>
    </subcellularLocation>
</comment>
<comment type="caution">
    <text evidence="10">The sequence shown here is derived from an EMBL/GenBank/DDBJ whole genome shotgun (WGS) entry which is preliminary data.</text>
</comment>
<dbReference type="HAMAP" id="MF_00422">
    <property type="entry name" value="SecE"/>
    <property type="match status" value="1"/>
</dbReference>
<keyword evidence="3 9" id="KW-1003">Cell membrane</keyword>
<reference evidence="10 11" key="1">
    <citation type="journal article" date="2016" name="Nat. Commun.">
        <title>Thousands of microbial genomes shed light on interconnected biogeochemical processes in an aquifer system.</title>
        <authorList>
            <person name="Anantharaman K."/>
            <person name="Brown C.T."/>
            <person name="Hug L.A."/>
            <person name="Sharon I."/>
            <person name="Castelle C.J."/>
            <person name="Probst A.J."/>
            <person name="Thomas B.C."/>
            <person name="Singh A."/>
            <person name="Wilkins M.J."/>
            <person name="Karaoz U."/>
            <person name="Brodie E.L."/>
            <person name="Williams K.H."/>
            <person name="Hubbard S.S."/>
            <person name="Banfield J.F."/>
        </authorList>
    </citation>
    <scope>NUCLEOTIDE SEQUENCE [LARGE SCALE GENOMIC DNA]</scope>
</reference>
<evidence type="ECO:0000256" key="4">
    <source>
        <dbReference type="ARBA" id="ARBA00022692"/>
    </source>
</evidence>
<accession>A0A1F4V481</accession>
<comment type="similarity">
    <text evidence="9">Belongs to the SecE/SEC61-gamma family.</text>
</comment>
<evidence type="ECO:0000256" key="7">
    <source>
        <dbReference type="ARBA" id="ARBA00023010"/>
    </source>
</evidence>
<feature type="transmembrane region" description="Helical" evidence="9">
    <location>
        <begin position="32"/>
        <end position="55"/>
    </location>
</feature>
<proteinExistence type="inferred from homology"/>
<organism evidence="10 11">
    <name type="scientific">candidate division WWE3 bacterium RIFCSPLOWO2_01_FULL_39_13</name>
    <dbReference type="NCBI Taxonomy" id="1802624"/>
    <lineage>
        <taxon>Bacteria</taxon>
        <taxon>Katanobacteria</taxon>
    </lineage>
</organism>
<comment type="subunit">
    <text evidence="9">Component of the Sec protein translocase complex. Heterotrimer consisting of SecY, SecE and SecG subunits. The heterotrimers can form oligomers, although 1 heterotrimer is thought to be able to translocate proteins. Interacts with the ribosome. Interacts with SecDF, and other proteins may be involved. Interacts with SecA.</text>
</comment>
<dbReference type="Pfam" id="PF00584">
    <property type="entry name" value="SecE"/>
    <property type="match status" value="1"/>
</dbReference>
<name>A0A1F4V481_UNCKA</name>
<dbReference type="GO" id="GO:0009306">
    <property type="term" value="P:protein secretion"/>
    <property type="evidence" value="ECO:0007669"/>
    <property type="project" value="UniProtKB-UniRule"/>
</dbReference>
<protein>
    <recommendedName>
        <fullName evidence="9">Protein translocase subunit SecE</fullName>
    </recommendedName>
</protein>
<keyword evidence="4 9" id="KW-0812">Transmembrane</keyword>
<dbReference type="NCBIfam" id="TIGR00964">
    <property type="entry name" value="secE_bact"/>
    <property type="match status" value="1"/>
</dbReference>
<dbReference type="Proteomes" id="UP000178771">
    <property type="component" value="Unassembled WGS sequence"/>
</dbReference>
<dbReference type="GO" id="GO:0043952">
    <property type="term" value="P:protein transport by the Sec complex"/>
    <property type="evidence" value="ECO:0007669"/>
    <property type="project" value="UniProtKB-UniRule"/>
</dbReference>
<keyword evidence="6 9" id="KW-1133">Transmembrane helix</keyword>
<dbReference type="GO" id="GO:0005886">
    <property type="term" value="C:plasma membrane"/>
    <property type="evidence" value="ECO:0007669"/>
    <property type="project" value="UniProtKB-SubCell"/>
</dbReference>
<dbReference type="GO" id="GO:0065002">
    <property type="term" value="P:intracellular protein transmembrane transport"/>
    <property type="evidence" value="ECO:0007669"/>
    <property type="project" value="UniProtKB-UniRule"/>
</dbReference>
<keyword evidence="5 9" id="KW-0653">Protein transport</keyword>
<dbReference type="InterPro" id="IPR038379">
    <property type="entry name" value="SecE_sf"/>
</dbReference>
<evidence type="ECO:0000256" key="6">
    <source>
        <dbReference type="ARBA" id="ARBA00022989"/>
    </source>
</evidence>
<evidence type="ECO:0000313" key="10">
    <source>
        <dbReference type="EMBL" id="OGC52017.1"/>
    </source>
</evidence>
<keyword evidence="8 9" id="KW-0472">Membrane</keyword>
<evidence type="ECO:0000256" key="2">
    <source>
        <dbReference type="ARBA" id="ARBA00022448"/>
    </source>
</evidence>
<dbReference type="InterPro" id="IPR001901">
    <property type="entry name" value="Translocase_SecE/Sec61-g"/>
</dbReference>
<dbReference type="STRING" id="1802624.A2982_00185"/>
<keyword evidence="2 9" id="KW-0813">Transport</keyword>
<evidence type="ECO:0000256" key="1">
    <source>
        <dbReference type="ARBA" id="ARBA00004370"/>
    </source>
</evidence>
<evidence type="ECO:0000256" key="8">
    <source>
        <dbReference type="ARBA" id="ARBA00023136"/>
    </source>
</evidence>
<dbReference type="Gene3D" id="1.20.5.1030">
    <property type="entry name" value="Preprotein translocase secy subunit"/>
    <property type="match status" value="1"/>
</dbReference>
<dbReference type="GO" id="GO:0008320">
    <property type="term" value="F:protein transmembrane transporter activity"/>
    <property type="evidence" value="ECO:0007669"/>
    <property type="project" value="UniProtKB-UniRule"/>
</dbReference>
<gene>
    <name evidence="9" type="primary">secE</name>
    <name evidence="10" type="ORF">A2982_00185</name>
</gene>
<evidence type="ECO:0000256" key="9">
    <source>
        <dbReference type="HAMAP-Rule" id="MF_00422"/>
    </source>
</evidence>
<sequence length="60" mass="6962">MFDPIKFIKETQIELKKVTWPTRQRAVKLTQVVIIVSLIVSFYLGILDIMFGRLIGLLVK</sequence>
<dbReference type="AlphaFoldDB" id="A0A1F4V481"/>